<evidence type="ECO:0000256" key="2">
    <source>
        <dbReference type="ARBA" id="ARBA00022490"/>
    </source>
</evidence>
<evidence type="ECO:0000256" key="3">
    <source>
        <dbReference type="SAM" id="MobiDB-lite"/>
    </source>
</evidence>
<feature type="compositionally biased region" description="Polar residues" evidence="3">
    <location>
        <begin position="859"/>
        <end position="868"/>
    </location>
</feature>
<dbReference type="EMBL" id="LN483167">
    <property type="protein sequence ID" value="CDZ97204.1"/>
    <property type="molecule type" value="Genomic_DNA"/>
</dbReference>
<dbReference type="GO" id="GO:0005085">
    <property type="term" value="F:guanyl-nucleotide exchange factor activity"/>
    <property type="evidence" value="ECO:0007669"/>
    <property type="project" value="InterPro"/>
</dbReference>
<feature type="compositionally biased region" description="Polar residues" evidence="3">
    <location>
        <begin position="1045"/>
        <end position="1055"/>
    </location>
</feature>
<feature type="compositionally biased region" description="Basic and acidic residues" evidence="3">
    <location>
        <begin position="939"/>
        <end position="954"/>
    </location>
</feature>
<sequence length="1067" mass="115349">MRAFLARLSNGTVPNNDHHPSIPADSHSPAVIPKLKASERYEQNKENKTQTLPSDPPSLGPIPTVSTSFESEQTFHVSQVTAVVPLRSVSPSYAVSPSPVKPIGRGKAPSTVRIGPPPPVPVSIRCAQAKPSDCPEREKKIVSTALAPPLTSLAPALELPTTFTPLSVSSFSIAPNPTETKTAKSETTYTPVQPTLELALDQETHHRPSSPSSSTPSTSFSQTNKEPAANSPHVSVAPSTSKTKVTNASIASGSDPTPTSDRPNSSFRASPATVPAPATSSSRIRSSSVITPTASAGYLKPRPKSIMSTDSRLHAQSIAGRSSRMSGSFHKIEEHNETTDAERSFVSAPENWSQWADEDLLMNLGPRERTRQEVLWEIVRSEDRYVTDLENLLSTFINALLPSSPVSSSSPPTVPLPLPEEPRSLTSVDRLPIAAKFTTQPVGLPLMSLTGKDQEGSSGISTGRTAGNLSDGASSDPSARPSSIRNKDRSPPTSAPARVRHSLPPVKRSSVDRPVSSLSSSSISQTTGRKLQRVLSHVHLHAQPYPITTTPAPKSVNEFSNTDIFGLPEDLKIILEVLRDGILPGHRALCRALKRRHEEQFPLVRSLADVFTQHSYVLKAYTTYVLHLSDALRTIDQALMSSSSSDGKKKKDKKSAEDEELERLKGIFQELDELAADRGQSGLAISLSKPFQRLVKYPLLLQNLLYNTDPSTKEYEATLSMVDQVELIIRSIEDKKTAVEERVKTRDVFARIEGLEREKMLMIPNPSRLILEEYPCGPDGSKISTTTTTTNATTTAAISRRSTPAQTKGKDKDKTNIRRIGEMLRPSHGSGSGTPNDLWIVRFNDVSLLCQRTGTTSLPLASATSRSPSLPELNAPNRVTATGRRPHQIRPRNIYRFIKLEGWTTSTAIPSKHRPTSTGTLVKGRSLTTRPLTGSALKAHNENNRDLKIEGDRGEESDDSSDTKSQMSFTYRGGDTVEPTPGPGPRPNSSASRRTLASSQSTVASRARSSSAQTRRSSSSAQDKFGSRLRSPELHPGSARPGSRARSNGATSVAGLTTKRAVTPIVG</sequence>
<feature type="compositionally biased region" description="Polar residues" evidence="3">
    <location>
        <begin position="456"/>
        <end position="484"/>
    </location>
</feature>
<dbReference type="GO" id="GO:0035025">
    <property type="term" value="P:positive regulation of Rho protein signal transduction"/>
    <property type="evidence" value="ECO:0007669"/>
    <property type="project" value="TreeGrafter"/>
</dbReference>
<feature type="compositionally biased region" description="Polar residues" evidence="3">
    <location>
        <begin position="916"/>
        <end position="932"/>
    </location>
</feature>
<protein>
    <submittedName>
        <fullName evidence="5">Dbl homology (DH) domain</fullName>
    </submittedName>
</protein>
<feature type="region of interest" description="Disordered" evidence="3">
    <location>
        <begin position="908"/>
        <end position="1067"/>
    </location>
</feature>
<organism evidence="5">
    <name type="scientific">Phaffia rhodozyma</name>
    <name type="common">Yeast</name>
    <name type="synonym">Xanthophyllomyces dendrorhous</name>
    <dbReference type="NCBI Taxonomy" id="264483"/>
    <lineage>
        <taxon>Eukaryota</taxon>
        <taxon>Fungi</taxon>
        <taxon>Dikarya</taxon>
        <taxon>Basidiomycota</taxon>
        <taxon>Agaricomycotina</taxon>
        <taxon>Tremellomycetes</taxon>
        <taxon>Cystofilobasidiales</taxon>
        <taxon>Mrakiaceae</taxon>
        <taxon>Phaffia</taxon>
    </lineage>
</organism>
<dbReference type="SMART" id="SM00325">
    <property type="entry name" value="RhoGEF"/>
    <property type="match status" value="1"/>
</dbReference>
<feature type="compositionally biased region" description="Polar residues" evidence="3">
    <location>
        <begin position="987"/>
        <end position="996"/>
    </location>
</feature>
<comment type="subcellular location">
    <subcellularLocation>
        <location evidence="1">Cytoplasm</location>
    </subcellularLocation>
</comment>
<feature type="compositionally biased region" description="Low complexity" evidence="3">
    <location>
        <begin position="997"/>
        <end position="1022"/>
    </location>
</feature>
<feature type="compositionally biased region" description="Low complexity" evidence="3">
    <location>
        <begin position="401"/>
        <end position="411"/>
    </location>
</feature>
<keyword evidence="2" id="KW-0963">Cytoplasm</keyword>
<feature type="region of interest" description="Disordered" evidence="3">
    <location>
        <begin position="859"/>
        <end position="888"/>
    </location>
</feature>
<feature type="region of interest" description="Disordered" evidence="3">
    <location>
        <begin position="401"/>
        <end position="425"/>
    </location>
</feature>
<reference evidence="5" key="1">
    <citation type="submission" date="2014-08" db="EMBL/GenBank/DDBJ databases">
        <authorList>
            <person name="Sharma Rahul"/>
            <person name="Thines Marco"/>
        </authorList>
    </citation>
    <scope>NUCLEOTIDE SEQUENCE</scope>
</reference>
<proteinExistence type="predicted"/>
<feature type="compositionally biased region" description="Low complexity" evidence="3">
    <location>
        <begin position="512"/>
        <end position="524"/>
    </location>
</feature>
<dbReference type="Gene3D" id="1.20.900.10">
    <property type="entry name" value="Dbl homology (DH) domain"/>
    <property type="match status" value="2"/>
</dbReference>
<dbReference type="AlphaFoldDB" id="A0A0F7SIP4"/>
<evidence type="ECO:0000313" key="5">
    <source>
        <dbReference type="EMBL" id="CDZ97204.1"/>
    </source>
</evidence>
<evidence type="ECO:0000256" key="1">
    <source>
        <dbReference type="ARBA" id="ARBA00004496"/>
    </source>
</evidence>
<feature type="domain" description="DH" evidence="4">
    <location>
        <begin position="370"/>
        <end position="735"/>
    </location>
</feature>
<dbReference type="PANTHER" id="PTHR46006:SF7">
    <property type="entry name" value="DH DOMAIN-CONTAINING PROTEIN"/>
    <property type="match status" value="1"/>
</dbReference>
<feature type="compositionally biased region" description="Low complexity" evidence="3">
    <location>
        <begin position="269"/>
        <end position="288"/>
    </location>
</feature>
<feature type="region of interest" description="Disordered" evidence="3">
    <location>
        <begin position="94"/>
        <end position="119"/>
    </location>
</feature>
<dbReference type="InterPro" id="IPR000219">
    <property type="entry name" value="DH_dom"/>
</dbReference>
<feature type="region of interest" description="Disordered" evidence="3">
    <location>
        <begin position="8"/>
        <end position="59"/>
    </location>
</feature>
<dbReference type="PROSITE" id="PS50010">
    <property type="entry name" value="DH_2"/>
    <property type="match status" value="1"/>
</dbReference>
<feature type="region of interest" description="Disordered" evidence="3">
    <location>
        <begin position="168"/>
        <end position="190"/>
    </location>
</feature>
<feature type="compositionally biased region" description="Basic and acidic residues" evidence="3">
    <location>
        <begin position="36"/>
        <end position="48"/>
    </location>
</feature>
<name>A0A0F7SIP4_PHARH</name>
<feature type="compositionally biased region" description="Polar residues" evidence="3">
    <location>
        <begin position="237"/>
        <end position="268"/>
    </location>
</feature>
<dbReference type="GO" id="GO:0005737">
    <property type="term" value="C:cytoplasm"/>
    <property type="evidence" value="ECO:0007669"/>
    <property type="project" value="UniProtKB-SubCell"/>
</dbReference>
<dbReference type="PANTHER" id="PTHR46006">
    <property type="entry name" value="RHO GUANINE NUCLEOTIDE EXCHANGE FACTOR AT 64C, ISOFORM A"/>
    <property type="match status" value="1"/>
</dbReference>
<dbReference type="InterPro" id="IPR035899">
    <property type="entry name" value="DBL_dom_sf"/>
</dbReference>
<accession>A0A0F7SIP4</accession>
<dbReference type="InterPro" id="IPR051480">
    <property type="entry name" value="Endocytic_GEF_Adapter"/>
</dbReference>
<feature type="region of interest" description="Disordered" evidence="3">
    <location>
        <begin position="444"/>
        <end position="527"/>
    </location>
</feature>
<dbReference type="Pfam" id="PF00621">
    <property type="entry name" value="RhoGEF"/>
    <property type="match status" value="1"/>
</dbReference>
<feature type="region of interest" description="Disordered" evidence="3">
    <location>
        <begin position="202"/>
        <end position="329"/>
    </location>
</feature>
<feature type="compositionally biased region" description="Low complexity" evidence="3">
    <location>
        <begin position="209"/>
        <end position="223"/>
    </location>
</feature>
<evidence type="ECO:0000259" key="4">
    <source>
        <dbReference type="PROSITE" id="PS50010"/>
    </source>
</evidence>
<dbReference type="SUPFAM" id="SSF48065">
    <property type="entry name" value="DBL homology domain (DH-domain)"/>
    <property type="match status" value="1"/>
</dbReference>